<dbReference type="AlphaFoldDB" id="A0A9W9P904"/>
<feature type="compositionally biased region" description="Basic and acidic residues" evidence="1">
    <location>
        <begin position="58"/>
        <end position="69"/>
    </location>
</feature>
<sequence>MEPPSSFDRPMHAKQSSEPHVRINELPALNRARGGPPQATSNLRRANTVSQSGNLLKKNLERKATRERTAPATGPLGLRVKNSQDLLRKAAPLGRSQTHRGPLQARPPGRKVGHFTVGSVGQNGKIFLRYDR</sequence>
<protein>
    <submittedName>
        <fullName evidence="2">Uncharacterized protein</fullName>
    </submittedName>
</protein>
<organism evidence="2 3">
    <name type="scientific">Penicillium chermesinum</name>
    <dbReference type="NCBI Taxonomy" id="63820"/>
    <lineage>
        <taxon>Eukaryota</taxon>
        <taxon>Fungi</taxon>
        <taxon>Dikarya</taxon>
        <taxon>Ascomycota</taxon>
        <taxon>Pezizomycotina</taxon>
        <taxon>Eurotiomycetes</taxon>
        <taxon>Eurotiomycetidae</taxon>
        <taxon>Eurotiales</taxon>
        <taxon>Aspergillaceae</taxon>
        <taxon>Penicillium</taxon>
    </lineage>
</organism>
<feature type="compositionally biased region" description="Basic and acidic residues" evidence="1">
    <location>
        <begin position="9"/>
        <end position="23"/>
    </location>
</feature>
<evidence type="ECO:0000313" key="2">
    <source>
        <dbReference type="EMBL" id="KAJ5240184.1"/>
    </source>
</evidence>
<dbReference type="Proteomes" id="UP001150941">
    <property type="component" value="Unassembled WGS sequence"/>
</dbReference>
<dbReference type="GeneID" id="83201403"/>
<proteinExistence type="predicted"/>
<evidence type="ECO:0000256" key="1">
    <source>
        <dbReference type="SAM" id="MobiDB-lite"/>
    </source>
</evidence>
<accession>A0A9W9P904</accession>
<dbReference type="RefSeq" id="XP_058333103.1">
    <property type="nucleotide sequence ID" value="XM_058474100.1"/>
</dbReference>
<evidence type="ECO:0000313" key="3">
    <source>
        <dbReference type="Proteomes" id="UP001150941"/>
    </source>
</evidence>
<feature type="region of interest" description="Disordered" evidence="1">
    <location>
        <begin position="1"/>
        <end position="78"/>
    </location>
</feature>
<gene>
    <name evidence="2" type="ORF">N7468_004803</name>
</gene>
<comment type="caution">
    <text evidence="2">The sequence shown here is derived from an EMBL/GenBank/DDBJ whole genome shotgun (WGS) entry which is preliminary data.</text>
</comment>
<feature type="region of interest" description="Disordered" evidence="1">
    <location>
        <begin position="91"/>
        <end position="111"/>
    </location>
</feature>
<dbReference type="EMBL" id="JAPQKS010000003">
    <property type="protein sequence ID" value="KAJ5240184.1"/>
    <property type="molecule type" value="Genomic_DNA"/>
</dbReference>
<keyword evidence="3" id="KW-1185">Reference proteome</keyword>
<reference evidence="2" key="1">
    <citation type="submission" date="2022-11" db="EMBL/GenBank/DDBJ databases">
        <authorList>
            <person name="Petersen C."/>
        </authorList>
    </citation>
    <scope>NUCLEOTIDE SEQUENCE</scope>
    <source>
        <strain evidence="2">IBT 19713</strain>
    </source>
</reference>
<reference evidence="2" key="2">
    <citation type="journal article" date="2023" name="IMA Fungus">
        <title>Comparative genomic study of the Penicillium genus elucidates a diverse pangenome and 15 lateral gene transfer events.</title>
        <authorList>
            <person name="Petersen C."/>
            <person name="Sorensen T."/>
            <person name="Nielsen M.R."/>
            <person name="Sondergaard T.E."/>
            <person name="Sorensen J.L."/>
            <person name="Fitzpatrick D.A."/>
            <person name="Frisvad J.C."/>
            <person name="Nielsen K.L."/>
        </authorList>
    </citation>
    <scope>NUCLEOTIDE SEQUENCE</scope>
    <source>
        <strain evidence="2">IBT 19713</strain>
    </source>
</reference>
<name>A0A9W9P904_9EURO</name>
<feature type="compositionally biased region" description="Polar residues" evidence="1">
    <location>
        <begin position="38"/>
        <end position="54"/>
    </location>
</feature>